<comment type="caution">
    <text evidence="3">The sequence shown here is derived from an EMBL/GenBank/DDBJ whole genome shotgun (WGS) entry which is preliminary data.</text>
</comment>
<sequence length="483" mass="56934">MLLSKHARADFSSVTLPQDAKHCIGSYSRVLWKNKALLCTLCCIIYMSVFTGVYTIASAWNLPRGSPLVIRGFHETKMTKVMFVATSEMCMSYLLHVFTRFSRHELRLTLKTLPSLDPLNRTRDITDEFPCSQSWDKLQTISQNDTEDIMCIPRPKYMSPLKNPCYMEETKPGARKSNTVHCLPYFHILGNDKCGTTDFHARLTQHPRVLPNNGGIGKEIYYWCWLRYGLWMKRRVPKKRFHIYHMFFQVPTNLIMNEYRKNKVQYITGDGTPMDFWDFRGWPEDPQNAGLSEPRFLTPHAMRHVYHDPRFIVMVRNPIDRLYSDYIFLGYGFTAKKFAQDVPIAISMIRECLRVNTTRQCFFSDFMYHQLPMRIHISCYSVYLREWLSVFHKNHFLVLRTEDYHADMKGTLQRAYTFLGVRNLTEEEEVKIESQMKKHETVLKKKAGPMFPETRALLKEFFSAFNEDLASLLGDTRFLWNDR</sequence>
<dbReference type="InterPro" id="IPR027417">
    <property type="entry name" value="P-loop_NTPase"/>
</dbReference>
<evidence type="ECO:0000259" key="2">
    <source>
        <dbReference type="Pfam" id="PF00685"/>
    </source>
</evidence>
<keyword evidence="1" id="KW-1133">Transmembrane helix</keyword>
<dbReference type="Pfam" id="PF00685">
    <property type="entry name" value="Sulfotransfer_1"/>
    <property type="match status" value="1"/>
</dbReference>
<evidence type="ECO:0000256" key="1">
    <source>
        <dbReference type="SAM" id="Phobius"/>
    </source>
</evidence>
<accession>A0AAV4GNC9</accession>
<feature type="domain" description="Sulfotransferase" evidence="2">
    <location>
        <begin position="279"/>
        <end position="433"/>
    </location>
</feature>
<organism evidence="3 4">
    <name type="scientific">Elysia marginata</name>
    <dbReference type="NCBI Taxonomy" id="1093978"/>
    <lineage>
        <taxon>Eukaryota</taxon>
        <taxon>Metazoa</taxon>
        <taxon>Spiralia</taxon>
        <taxon>Lophotrochozoa</taxon>
        <taxon>Mollusca</taxon>
        <taxon>Gastropoda</taxon>
        <taxon>Heterobranchia</taxon>
        <taxon>Euthyneura</taxon>
        <taxon>Panpulmonata</taxon>
        <taxon>Sacoglossa</taxon>
        <taxon>Placobranchoidea</taxon>
        <taxon>Plakobranchidae</taxon>
        <taxon>Elysia</taxon>
    </lineage>
</organism>
<dbReference type="Gene3D" id="3.40.50.300">
    <property type="entry name" value="P-loop containing nucleotide triphosphate hydrolases"/>
    <property type="match status" value="1"/>
</dbReference>
<dbReference type="GO" id="GO:0050659">
    <property type="term" value="F:N-acetylgalactosamine 4-sulfate 6-O-sulfotransferase activity"/>
    <property type="evidence" value="ECO:0007669"/>
    <property type="project" value="TreeGrafter"/>
</dbReference>
<dbReference type="AlphaFoldDB" id="A0AAV4GNC9"/>
<dbReference type="PANTHER" id="PTHR15723">
    <property type="entry name" value="CARBOHYDRATE SULFOTRANSFERASE 15"/>
    <property type="match status" value="1"/>
</dbReference>
<evidence type="ECO:0000313" key="4">
    <source>
        <dbReference type="Proteomes" id="UP000762676"/>
    </source>
</evidence>
<keyword evidence="1" id="KW-0812">Transmembrane</keyword>
<reference evidence="3 4" key="1">
    <citation type="journal article" date="2021" name="Elife">
        <title>Chloroplast acquisition without the gene transfer in kleptoplastic sea slugs, Plakobranchus ocellatus.</title>
        <authorList>
            <person name="Maeda T."/>
            <person name="Takahashi S."/>
            <person name="Yoshida T."/>
            <person name="Shimamura S."/>
            <person name="Takaki Y."/>
            <person name="Nagai Y."/>
            <person name="Toyoda A."/>
            <person name="Suzuki Y."/>
            <person name="Arimoto A."/>
            <person name="Ishii H."/>
            <person name="Satoh N."/>
            <person name="Nishiyama T."/>
            <person name="Hasebe M."/>
            <person name="Maruyama T."/>
            <person name="Minagawa J."/>
            <person name="Obokata J."/>
            <person name="Shigenobu S."/>
        </authorList>
    </citation>
    <scope>NUCLEOTIDE SEQUENCE [LARGE SCALE GENOMIC DNA]</scope>
</reference>
<proteinExistence type="predicted"/>
<keyword evidence="4" id="KW-1185">Reference proteome</keyword>
<dbReference type="GO" id="GO:0019319">
    <property type="term" value="P:hexose biosynthetic process"/>
    <property type="evidence" value="ECO:0007669"/>
    <property type="project" value="TreeGrafter"/>
</dbReference>
<dbReference type="EMBL" id="BMAT01001486">
    <property type="protein sequence ID" value="GFR86771.1"/>
    <property type="molecule type" value="Genomic_DNA"/>
</dbReference>
<name>A0AAV4GNC9_9GAST</name>
<protein>
    <submittedName>
        <fullName evidence="3">Carbohydrate sulfotransferase 15</fullName>
    </submittedName>
</protein>
<evidence type="ECO:0000313" key="3">
    <source>
        <dbReference type="EMBL" id="GFR86771.1"/>
    </source>
</evidence>
<dbReference type="PANTHER" id="PTHR15723:SF0">
    <property type="entry name" value="CARBOHYDRATE SULFOTRANSFERASE 15"/>
    <property type="match status" value="1"/>
</dbReference>
<keyword evidence="1" id="KW-0472">Membrane</keyword>
<dbReference type="Proteomes" id="UP000762676">
    <property type="component" value="Unassembled WGS sequence"/>
</dbReference>
<feature type="transmembrane region" description="Helical" evidence="1">
    <location>
        <begin position="36"/>
        <end position="60"/>
    </location>
</feature>
<dbReference type="InterPro" id="IPR000863">
    <property type="entry name" value="Sulfotransferase_dom"/>
</dbReference>
<dbReference type="InterPro" id="IPR052654">
    <property type="entry name" value="CS_Sulfotransferase"/>
</dbReference>
<dbReference type="SUPFAM" id="SSF52540">
    <property type="entry name" value="P-loop containing nucleoside triphosphate hydrolases"/>
    <property type="match status" value="1"/>
</dbReference>
<gene>
    <name evidence="3" type="ORF">ElyMa_000729400</name>
</gene>